<dbReference type="RefSeq" id="WP_146783800.1">
    <property type="nucleotide sequence ID" value="NZ_CP042434.1"/>
</dbReference>
<dbReference type="Proteomes" id="UP000321291">
    <property type="component" value="Chromosome"/>
</dbReference>
<dbReference type="KEGG" id="agi:FSB73_14835"/>
<protein>
    <submittedName>
        <fullName evidence="1">Uncharacterized protein</fullName>
    </submittedName>
</protein>
<gene>
    <name evidence="1" type="ORF">FSB73_14835</name>
</gene>
<reference evidence="1 2" key="1">
    <citation type="journal article" date="2017" name="Int. J. Syst. Evol. Microbiol.">
        <title>Arachidicoccus ginsenosidivorans sp. nov., with ginsenoside-converting activity isolated from ginseng cultivating soil.</title>
        <authorList>
            <person name="Siddiqi M.Z."/>
            <person name="Aslam Z."/>
            <person name="Im W.T."/>
        </authorList>
    </citation>
    <scope>NUCLEOTIDE SEQUENCE [LARGE SCALE GENOMIC DNA]</scope>
    <source>
        <strain evidence="1 2">Gsoil 809</strain>
    </source>
</reference>
<evidence type="ECO:0000313" key="2">
    <source>
        <dbReference type="Proteomes" id="UP000321291"/>
    </source>
</evidence>
<sequence length="71" mass="7922">MDAIENWKQRLRAEGKAEAVAVEREKAIGSAKAYFKVAIYLLKDGTLSLEEIAQVTTLDLDDIETLQKALQ</sequence>
<dbReference type="AlphaFoldDB" id="A0A5B8VMQ5"/>
<evidence type="ECO:0000313" key="1">
    <source>
        <dbReference type="EMBL" id="QEC72760.1"/>
    </source>
</evidence>
<proteinExistence type="predicted"/>
<keyword evidence="2" id="KW-1185">Reference proteome</keyword>
<name>A0A5B8VMQ5_9BACT</name>
<organism evidence="1 2">
    <name type="scientific">Arachidicoccus ginsenosidivorans</name>
    <dbReference type="NCBI Taxonomy" id="496057"/>
    <lineage>
        <taxon>Bacteria</taxon>
        <taxon>Pseudomonadati</taxon>
        <taxon>Bacteroidota</taxon>
        <taxon>Chitinophagia</taxon>
        <taxon>Chitinophagales</taxon>
        <taxon>Chitinophagaceae</taxon>
        <taxon>Arachidicoccus</taxon>
    </lineage>
</organism>
<dbReference type="EMBL" id="CP042434">
    <property type="protein sequence ID" value="QEC72760.1"/>
    <property type="molecule type" value="Genomic_DNA"/>
</dbReference>
<accession>A0A5B8VMQ5</accession>